<name>A0A448XBT9_9PLAT</name>
<feature type="region of interest" description="Disordered" evidence="1">
    <location>
        <begin position="466"/>
        <end position="511"/>
    </location>
</feature>
<sequence>MRKTHSQWRARPVCQFIGENLDSRNSRGDSDSAAVETCRLEQVTAEYFIERGAITIEEPHSTHGGFMGNNTCCHNKEETLNRVFNTKKDIHSPIVIVLRARHTAKSLRFEEKYLCTEKGARAVAKAPDEHGSSRRSAYCQIDMLEGTAPSPLFQSPGGQVVGASGDNVDKSRQYSNAYSEASTPVSSLSKQFCSTSSTASRRPLLGDSEDHLDETATINSSISSLNSHNELSTTKCLPRSVKPVPTVKAPSSRLSKVSLTSGPSKKKPIPGDDSDSLSVGKKEPRRQMHALPQKPKRVITSSGDAGDVRRFGKNDATRSEAPNQKLSNSDSRTARSAIARYSLSPTYVSVGQQAEQDKALNPITTIDSSTMTLDCEEASLLAHPNVDSLPLPSVYSGQSGDQIGVLTSPKQGKIVDLSTDALPKTHCATRLCTNCQLQQPIRHDPCLTASMTRTFSFHDVASQDNFGRQATTSTGCDDDANGEGVVDEDADGEGNDDGDGEGADESDSKGIQRVFRLRDRYRASILSEKTTENLPLSESLPSGPTEKCCQSRATSLPSAEPDSHLAKILMLNAEIRRVSEPGPSLQIRVHKSDGLAEPPNPLNHCSIQPWHHESQPLSPEYCPRVPVRSDSINEHYIASTPLASSSLRTNETSVEEPQLTVVQTPRHDQKSQLLSSVPCSSAYQMELQGNKGANVHQATSDEPTIRDAKEASPMPGVIRRFCGANNTESRTVDELNYWTPQHRLPSSLSEVNGFVPVTQTLLTLPSLDGETGLAASTGLLTFRGTRSPNSTVSQIPAYPNRLNEPLTSERERPHSSLNIVRGYKSADPSLISHCFYLAETTNLEAIITDPSDRRIKAICDRYQCSIRVYRKVPKSGFLKYHVILSAHDYEQMRKCIRSLDSRFNWCLTPQLKEKP</sequence>
<organism evidence="2 3">
    <name type="scientific">Protopolystoma xenopodis</name>
    <dbReference type="NCBI Taxonomy" id="117903"/>
    <lineage>
        <taxon>Eukaryota</taxon>
        <taxon>Metazoa</taxon>
        <taxon>Spiralia</taxon>
        <taxon>Lophotrochozoa</taxon>
        <taxon>Platyhelminthes</taxon>
        <taxon>Monogenea</taxon>
        <taxon>Polyopisthocotylea</taxon>
        <taxon>Polystomatidea</taxon>
        <taxon>Polystomatidae</taxon>
        <taxon>Protopolystoma</taxon>
    </lineage>
</organism>
<dbReference type="AlphaFoldDB" id="A0A448XBT9"/>
<feature type="compositionally biased region" description="Basic and acidic residues" evidence="1">
    <location>
        <begin position="306"/>
        <end position="318"/>
    </location>
</feature>
<reference evidence="2" key="1">
    <citation type="submission" date="2018-11" db="EMBL/GenBank/DDBJ databases">
        <authorList>
            <consortium name="Pathogen Informatics"/>
        </authorList>
    </citation>
    <scope>NUCLEOTIDE SEQUENCE</scope>
</reference>
<keyword evidence="3" id="KW-1185">Reference proteome</keyword>
<gene>
    <name evidence="2" type="ORF">PXEA_LOCUS26613</name>
</gene>
<feature type="compositionally biased region" description="Polar residues" evidence="1">
    <location>
        <begin position="320"/>
        <end position="331"/>
    </location>
</feature>
<proteinExistence type="predicted"/>
<evidence type="ECO:0000313" key="2">
    <source>
        <dbReference type="EMBL" id="VEL33173.1"/>
    </source>
</evidence>
<evidence type="ECO:0000256" key="1">
    <source>
        <dbReference type="SAM" id="MobiDB-lite"/>
    </source>
</evidence>
<dbReference type="OrthoDB" id="6254633at2759"/>
<dbReference type="EMBL" id="CAAALY010245290">
    <property type="protein sequence ID" value="VEL33173.1"/>
    <property type="molecule type" value="Genomic_DNA"/>
</dbReference>
<accession>A0A448XBT9</accession>
<feature type="compositionally biased region" description="Polar residues" evidence="1">
    <location>
        <begin position="252"/>
        <end position="263"/>
    </location>
</feature>
<feature type="region of interest" description="Disordered" evidence="1">
    <location>
        <begin position="227"/>
        <end position="334"/>
    </location>
</feature>
<dbReference type="Proteomes" id="UP000784294">
    <property type="component" value="Unassembled WGS sequence"/>
</dbReference>
<feature type="compositionally biased region" description="Polar residues" evidence="1">
    <location>
        <begin position="532"/>
        <end position="542"/>
    </location>
</feature>
<feature type="compositionally biased region" description="Polar residues" evidence="1">
    <location>
        <begin position="466"/>
        <end position="475"/>
    </location>
</feature>
<feature type="compositionally biased region" description="Acidic residues" evidence="1">
    <location>
        <begin position="476"/>
        <end position="505"/>
    </location>
</feature>
<protein>
    <submittedName>
        <fullName evidence="2">Uncharacterized protein</fullName>
    </submittedName>
</protein>
<comment type="caution">
    <text evidence="2">The sequence shown here is derived from an EMBL/GenBank/DDBJ whole genome shotgun (WGS) entry which is preliminary data.</text>
</comment>
<feature type="region of interest" description="Disordered" evidence="1">
    <location>
        <begin position="531"/>
        <end position="560"/>
    </location>
</feature>
<evidence type="ECO:0000313" key="3">
    <source>
        <dbReference type="Proteomes" id="UP000784294"/>
    </source>
</evidence>